<dbReference type="Gene3D" id="1.10.1740.10">
    <property type="match status" value="1"/>
</dbReference>
<keyword evidence="5" id="KW-0804">Transcription</keyword>
<evidence type="ECO:0000256" key="1">
    <source>
        <dbReference type="ARBA" id="ARBA00010641"/>
    </source>
</evidence>
<dbReference type="GO" id="GO:0016987">
    <property type="term" value="F:sigma factor activity"/>
    <property type="evidence" value="ECO:0007669"/>
    <property type="project" value="UniProtKB-KW"/>
</dbReference>
<dbReference type="InterPro" id="IPR013249">
    <property type="entry name" value="RNA_pol_sigma70_r4_t2"/>
</dbReference>
<comment type="similarity">
    <text evidence="1">Belongs to the sigma-70 factor family. ECF subfamily.</text>
</comment>
<dbReference type="GO" id="GO:0006352">
    <property type="term" value="P:DNA-templated transcription initiation"/>
    <property type="evidence" value="ECO:0007669"/>
    <property type="project" value="InterPro"/>
</dbReference>
<evidence type="ECO:0000313" key="9">
    <source>
        <dbReference type="Proteomes" id="UP000249610"/>
    </source>
</evidence>
<dbReference type="InterPro" id="IPR039425">
    <property type="entry name" value="RNA_pol_sigma-70-like"/>
</dbReference>
<reference evidence="8 9" key="1">
    <citation type="submission" date="2018-06" db="EMBL/GenBank/DDBJ databases">
        <title>Genomic Encyclopedia of Archaeal and Bacterial Type Strains, Phase II (KMG-II): from individual species to whole genera.</title>
        <authorList>
            <person name="Goeker M."/>
        </authorList>
    </citation>
    <scope>NUCLEOTIDE SEQUENCE [LARGE SCALE GENOMIC DNA]</scope>
    <source>
        <strain evidence="8 9">DSM 23446</strain>
    </source>
</reference>
<name>A0A327P713_9BACT</name>
<evidence type="ECO:0000259" key="6">
    <source>
        <dbReference type="Pfam" id="PF04542"/>
    </source>
</evidence>
<dbReference type="PANTHER" id="PTHR43133:SF8">
    <property type="entry name" value="RNA POLYMERASE SIGMA FACTOR HI_1459-RELATED"/>
    <property type="match status" value="1"/>
</dbReference>
<dbReference type="InterPro" id="IPR014284">
    <property type="entry name" value="RNA_pol_sigma-70_dom"/>
</dbReference>
<accession>A0A327P713</accession>
<dbReference type="SUPFAM" id="SSF88659">
    <property type="entry name" value="Sigma3 and sigma4 domains of RNA polymerase sigma factors"/>
    <property type="match status" value="1"/>
</dbReference>
<protein>
    <submittedName>
        <fullName evidence="8">RNA polymerase sigma (SigZ) subunit</fullName>
    </submittedName>
</protein>
<dbReference type="EMBL" id="QLLK01000008">
    <property type="protein sequence ID" value="RAI88049.1"/>
    <property type="molecule type" value="Genomic_DNA"/>
</dbReference>
<dbReference type="Gene3D" id="1.10.10.10">
    <property type="entry name" value="Winged helix-like DNA-binding domain superfamily/Winged helix DNA-binding domain"/>
    <property type="match status" value="1"/>
</dbReference>
<gene>
    <name evidence="8" type="ORF">LV83_02967</name>
</gene>
<dbReference type="Pfam" id="PF04542">
    <property type="entry name" value="Sigma70_r2"/>
    <property type="match status" value="1"/>
</dbReference>
<keyword evidence="3" id="KW-0731">Sigma factor</keyword>
<dbReference type="InterPro" id="IPR007627">
    <property type="entry name" value="RNA_pol_sigma70_r2"/>
</dbReference>
<dbReference type="AlphaFoldDB" id="A0A327P713"/>
<dbReference type="NCBIfam" id="TIGR02937">
    <property type="entry name" value="sigma70-ECF"/>
    <property type="match status" value="1"/>
</dbReference>
<feature type="domain" description="RNA polymerase sigma-70 region 2" evidence="6">
    <location>
        <begin position="6"/>
        <end position="72"/>
    </location>
</feature>
<dbReference type="InterPro" id="IPR013325">
    <property type="entry name" value="RNA_pol_sigma_r2"/>
</dbReference>
<evidence type="ECO:0000313" key="8">
    <source>
        <dbReference type="EMBL" id="RAI88049.1"/>
    </source>
</evidence>
<dbReference type="GO" id="GO:0003677">
    <property type="term" value="F:DNA binding"/>
    <property type="evidence" value="ECO:0007669"/>
    <property type="project" value="UniProtKB-KW"/>
</dbReference>
<dbReference type="RefSeq" id="WP_111612299.1">
    <property type="nucleotide sequence ID" value="NZ_QLLK01000008.1"/>
</dbReference>
<organism evidence="8 9">
    <name type="scientific">Algoriphagus yeomjeoni</name>
    <dbReference type="NCBI Taxonomy" id="291403"/>
    <lineage>
        <taxon>Bacteria</taxon>
        <taxon>Pseudomonadati</taxon>
        <taxon>Bacteroidota</taxon>
        <taxon>Cytophagia</taxon>
        <taxon>Cytophagales</taxon>
        <taxon>Cyclobacteriaceae</taxon>
        <taxon>Algoriphagus</taxon>
    </lineage>
</organism>
<sequence>MDSEEIYQKYYSTLFFFILKRVKDEVATKDILQTTFLKIHEKKYQLKDRSKLKGWLFQITRNEIANYFNSRDSQPVEEPISETNVETPCCLDRFIDELPKLYQTPVQLVYLEGKSQQETANLLGISLASTKGRIRRAKEILKERFRICCKYQVNEKNQLVGKSDCEVCDN</sequence>
<evidence type="ECO:0000259" key="7">
    <source>
        <dbReference type="Pfam" id="PF08281"/>
    </source>
</evidence>
<keyword evidence="2" id="KW-0805">Transcription regulation</keyword>
<keyword evidence="9" id="KW-1185">Reference proteome</keyword>
<evidence type="ECO:0000256" key="2">
    <source>
        <dbReference type="ARBA" id="ARBA00023015"/>
    </source>
</evidence>
<evidence type="ECO:0000256" key="4">
    <source>
        <dbReference type="ARBA" id="ARBA00023125"/>
    </source>
</evidence>
<dbReference type="SUPFAM" id="SSF88946">
    <property type="entry name" value="Sigma2 domain of RNA polymerase sigma factors"/>
    <property type="match status" value="1"/>
</dbReference>
<evidence type="ECO:0000256" key="5">
    <source>
        <dbReference type="ARBA" id="ARBA00023163"/>
    </source>
</evidence>
<dbReference type="PANTHER" id="PTHR43133">
    <property type="entry name" value="RNA POLYMERASE ECF-TYPE SIGMA FACTO"/>
    <property type="match status" value="1"/>
</dbReference>
<dbReference type="Pfam" id="PF08281">
    <property type="entry name" value="Sigma70_r4_2"/>
    <property type="match status" value="1"/>
</dbReference>
<proteinExistence type="inferred from homology"/>
<dbReference type="Proteomes" id="UP000249610">
    <property type="component" value="Unassembled WGS sequence"/>
</dbReference>
<dbReference type="CDD" id="cd06171">
    <property type="entry name" value="Sigma70_r4"/>
    <property type="match status" value="1"/>
</dbReference>
<keyword evidence="4" id="KW-0238">DNA-binding</keyword>
<evidence type="ECO:0000256" key="3">
    <source>
        <dbReference type="ARBA" id="ARBA00023082"/>
    </source>
</evidence>
<dbReference type="InterPro" id="IPR013324">
    <property type="entry name" value="RNA_pol_sigma_r3/r4-like"/>
</dbReference>
<comment type="caution">
    <text evidence="8">The sequence shown here is derived from an EMBL/GenBank/DDBJ whole genome shotgun (WGS) entry which is preliminary data.</text>
</comment>
<feature type="domain" description="RNA polymerase sigma factor 70 region 4 type 2" evidence="7">
    <location>
        <begin position="90"/>
        <end position="139"/>
    </location>
</feature>
<dbReference type="InterPro" id="IPR036388">
    <property type="entry name" value="WH-like_DNA-bd_sf"/>
</dbReference>
<dbReference type="OrthoDB" id="9798255at2"/>